<feature type="binding site" evidence="9">
    <location>
        <position position="118"/>
    </location>
    <ligand>
        <name>oxalate</name>
        <dbReference type="ChEBI" id="CHEBI:30623"/>
    </ligand>
</feature>
<feature type="binding site" evidence="10">
    <location>
        <position position="157"/>
    </location>
    <ligand>
        <name>Mn(2+)</name>
        <dbReference type="ChEBI" id="CHEBI:29035"/>
    </ligand>
</feature>
<dbReference type="InterPro" id="IPR014710">
    <property type="entry name" value="RmlC-like_jellyroll"/>
</dbReference>
<evidence type="ECO:0000256" key="11">
    <source>
        <dbReference type="RuleBase" id="RU366015"/>
    </source>
</evidence>
<dbReference type="InterPro" id="IPR011051">
    <property type="entry name" value="RmlC_Cupin_sf"/>
</dbReference>
<feature type="binding site" evidence="10">
    <location>
        <position position="113"/>
    </location>
    <ligand>
        <name>Mn(2+)</name>
        <dbReference type="ChEBI" id="CHEBI:29035"/>
    </ligand>
</feature>
<evidence type="ECO:0000256" key="3">
    <source>
        <dbReference type="ARBA" id="ARBA00022523"/>
    </source>
</evidence>
<dbReference type="GO" id="GO:0030145">
    <property type="term" value="F:manganese ion binding"/>
    <property type="evidence" value="ECO:0007669"/>
    <property type="project" value="UniProtKB-UniRule"/>
</dbReference>
<organism evidence="13">
    <name type="scientific">Lotus japonicus</name>
    <name type="common">Lotus corniculatus var. japonicus</name>
    <dbReference type="NCBI Taxonomy" id="34305"/>
    <lineage>
        <taxon>Eukaryota</taxon>
        <taxon>Viridiplantae</taxon>
        <taxon>Streptophyta</taxon>
        <taxon>Embryophyta</taxon>
        <taxon>Tracheophyta</taxon>
        <taxon>Spermatophyta</taxon>
        <taxon>Magnoliopsida</taxon>
        <taxon>eudicotyledons</taxon>
        <taxon>Gunneridae</taxon>
        <taxon>Pentapetalae</taxon>
        <taxon>rosids</taxon>
        <taxon>fabids</taxon>
        <taxon>Fabales</taxon>
        <taxon>Fabaceae</taxon>
        <taxon>Papilionoideae</taxon>
        <taxon>50 kb inversion clade</taxon>
        <taxon>NPAAA clade</taxon>
        <taxon>Hologalegina</taxon>
        <taxon>robinioid clade</taxon>
        <taxon>Loteae</taxon>
        <taxon>Lotus</taxon>
    </lineage>
</organism>
<feature type="chain" id="PRO_5019613246" description="Germin-like protein" evidence="11">
    <location>
        <begin position="27"/>
        <end position="228"/>
    </location>
</feature>
<proteinExistence type="evidence at transcript level"/>
<evidence type="ECO:0000256" key="2">
    <source>
        <dbReference type="ARBA" id="ARBA00007456"/>
    </source>
</evidence>
<evidence type="ECO:0000313" key="13">
    <source>
        <dbReference type="EMBL" id="AFK35751.1"/>
    </source>
</evidence>
<dbReference type="PROSITE" id="PS00725">
    <property type="entry name" value="GERMIN"/>
    <property type="match status" value="1"/>
</dbReference>
<dbReference type="SUPFAM" id="SSF51182">
    <property type="entry name" value="RmlC-like cupins"/>
    <property type="match status" value="1"/>
</dbReference>
<keyword evidence="6" id="KW-1015">Disulfide bond</keyword>
<name>I3S659_LOTJA</name>
<keyword evidence="5 9" id="KW-0479">Metal-binding</keyword>
<comment type="similarity">
    <text evidence="2 11">Belongs to the germin family.</text>
</comment>
<dbReference type="AlphaFoldDB" id="I3S659"/>
<evidence type="ECO:0000256" key="10">
    <source>
        <dbReference type="PIRSR" id="PIRSR601929-2"/>
    </source>
</evidence>
<dbReference type="InterPro" id="IPR001929">
    <property type="entry name" value="Germin"/>
</dbReference>
<keyword evidence="8 9" id="KW-0464">Manganese</keyword>
<keyword evidence="4 11" id="KW-0964">Secreted</keyword>
<evidence type="ECO:0000256" key="1">
    <source>
        <dbReference type="ARBA" id="ARBA00004271"/>
    </source>
</evidence>
<dbReference type="PRINTS" id="PR00325">
    <property type="entry name" value="GERMIN"/>
</dbReference>
<evidence type="ECO:0000256" key="7">
    <source>
        <dbReference type="ARBA" id="ARBA00023180"/>
    </source>
</evidence>
<feature type="signal peptide" evidence="11">
    <location>
        <begin position="1"/>
        <end position="26"/>
    </location>
</feature>
<sequence length="228" mass="24840">MKMKSHSSNFFTFFLVAFTIIHVCLADCDNLQDSCIADSPGNQFINGLPYKNPTNTSAHNFKSTELSKSGSRDKFGASINIVTASNFPGLNTLGLSIGRIDIQVDGIVNLHNHPRATEMIFVKEGVVAAAFLDTQNKLFQKLLKAGDVFVVPKGLFHFLLNRGVEVATVVSVFNGQNPGFETLMGTTPSDDTTLESVEKVKRKLIAVSDLELHGVNDSTLAMLEIIYS</sequence>
<accession>I3S659</accession>
<keyword evidence="11" id="KW-0732">Signal</keyword>
<feature type="binding site" evidence="10">
    <location>
        <position position="118"/>
    </location>
    <ligand>
        <name>Mn(2+)</name>
        <dbReference type="ChEBI" id="CHEBI:29035"/>
    </ligand>
</feature>
<feature type="binding site" evidence="10">
    <location>
        <position position="111"/>
    </location>
    <ligand>
        <name>Mn(2+)</name>
        <dbReference type="ChEBI" id="CHEBI:29035"/>
    </ligand>
</feature>
<evidence type="ECO:0000256" key="5">
    <source>
        <dbReference type="ARBA" id="ARBA00022723"/>
    </source>
</evidence>
<dbReference type="SMART" id="SM00835">
    <property type="entry name" value="Cupin_1"/>
    <property type="match status" value="1"/>
</dbReference>
<evidence type="ECO:0000256" key="4">
    <source>
        <dbReference type="ARBA" id="ARBA00022525"/>
    </source>
</evidence>
<keyword evidence="3 11" id="KW-0052">Apoplast</keyword>
<protein>
    <recommendedName>
        <fullName evidence="11">Germin-like protein</fullName>
    </recommendedName>
</protein>
<dbReference type="InterPro" id="IPR006045">
    <property type="entry name" value="Cupin_1"/>
</dbReference>
<dbReference type="Pfam" id="PF00190">
    <property type="entry name" value="Cupin_1"/>
    <property type="match status" value="1"/>
</dbReference>
<dbReference type="PANTHER" id="PTHR31238">
    <property type="entry name" value="GERMIN-LIKE PROTEIN SUBFAMILY 3 MEMBER 3"/>
    <property type="match status" value="1"/>
</dbReference>
<dbReference type="InterPro" id="IPR019780">
    <property type="entry name" value="Germin_Mn-BS"/>
</dbReference>
<evidence type="ECO:0000256" key="9">
    <source>
        <dbReference type="PIRSR" id="PIRSR601929-1"/>
    </source>
</evidence>
<feature type="binding site" evidence="9">
    <location>
        <position position="113"/>
    </location>
    <ligand>
        <name>oxalate</name>
        <dbReference type="ChEBI" id="CHEBI:30623"/>
    </ligand>
</feature>
<keyword evidence="7" id="KW-0325">Glycoprotein</keyword>
<feature type="domain" description="Cupin type-1" evidence="12">
    <location>
        <begin position="69"/>
        <end position="201"/>
    </location>
</feature>
<evidence type="ECO:0000256" key="6">
    <source>
        <dbReference type="ARBA" id="ARBA00023157"/>
    </source>
</evidence>
<evidence type="ECO:0000256" key="8">
    <source>
        <dbReference type="ARBA" id="ARBA00023211"/>
    </source>
</evidence>
<dbReference type="CDD" id="cd02241">
    <property type="entry name" value="cupin_OxOx"/>
    <property type="match status" value="1"/>
</dbReference>
<evidence type="ECO:0000259" key="12">
    <source>
        <dbReference type="SMART" id="SM00835"/>
    </source>
</evidence>
<dbReference type="Gene3D" id="2.60.120.10">
    <property type="entry name" value="Jelly Rolls"/>
    <property type="match status" value="1"/>
</dbReference>
<comment type="subcellular location">
    <subcellularLocation>
        <location evidence="1 11">Secreted</location>
        <location evidence="1 11">Extracellular space</location>
        <location evidence="1 11">Apoplast</location>
    </subcellularLocation>
</comment>
<dbReference type="EMBL" id="BT135956">
    <property type="protein sequence ID" value="AFK35751.1"/>
    <property type="molecule type" value="mRNA"/>
</dbReference>
<dbReference type="GO" id="GO:0048046">
    <property type="term" value="C:apoplast"/>
    <property type="evidence" value="ECO:0007669"/>
    <property type="project" value="UniProtKB-SubCell"/>
</dbReference>
<reference evidence="13" key="1">
    <citation type="submission" date="2012-05" db="EMBL/GenBank/DDBJ databases">
        <authorList>
            <person name="Krishnakumar V."/>
            <person name="Cheung F."/>
            <person name="Xiao Y."/>
            <person name="Chan A."/>
            <person name="Moskal W.A."/>
            <person name="Town C.D."/>
        </authorList>
    </citation>
    <scope>NUCLEOTIDE SEQUENCE</scope>
</reference>